<dbReference type="Proteomes" id="UP000637980">
    <property type="component" value="Unassembled WGS sequence"/>
</dbReference>
<proteinExistence type="predicted"/>
<evidence type="ECO:0000313" key="3">
    <source>
        <dbReference type="Proteomes" id="UP000637980"/>
    </source>
</evidence>
<name>A0ABQ3DVZ4_9HYPH</name>
<evidence type="ECO:0000256" key="1">
    <source>
        <dbReference type="SAM" id="MobiDB-lite"/>
    </source>
</evidence>
<evidence type="ECO:0000313" key="2">
    <source>
        <dbReference type="EMBL" id="GHB18030.1"/>
    </source>
</evidence>
<comment type="caution">
    <text evidence="2">The sequence shown here is derived from an EMBL/GenBank/DDBJ whole genome shotgun (WGS) entry which is preliminary data.</text>
</comment>
<accession>A0ABQ3DVZ4</accession>
<protein>
    <submittedName>
        <fullName evidence="2">Uncharacterized protein</fullName>
    </submittedName>
</protein>
<feature type="compositionally biased region" description="Basic and acidic residues" evidence="1">
    <location>
        <begin position="1"/>
        <end position="22"/>
    </location>
</feature>
<feature type="region of interest" description="Disordered" evidence="1">
    <location>
        <begin position="1"/>
        <end position="26"/>
    </location>
</feature>
<organism evidence="2 3">
    <name type="scientific">Pseudovibrio japonicus</name>
    <dbReference type="NCBI Taxonomy" id="366534"/>
    <lineage>
        <taxon>Bacteria</taxon>
        <taxon>Pseudomonadati</taxon>
        <taxon>Pseudomonadota</taxon>
        <taxon>Alphaproteobacteria</taxon>
        <taxon>Hyphomicrobiales</taxon>
        <taxon>Stappiaceae</taxon>
        <taxon>Pseudovibrio</taxon>
    </lineage>
</organism>
<dbReference type="EMBL" id="BMXE01000001">
    <property type="protein sequence ID" value="GHB18030.1"/>
    <property type="molecule type" value="Genomic_DNA"/>
</dbReference>
<keyword evidence="3" id="KW-1185">Reference proteome</keyword>
<gene>
    <name evidence="2" type="ORF">GCM10007094_02170</name>
</gene>
<sequence>MSGPLRMERERPAYPEAPKKADGSNATKSVGLEMQKMCLHTKLKLVIPQELRKRLAVLVLKALNGRGKRVARSLTGRNVVRS</sequence>
<reference evidence="3" key="1">
    <citation type="journal article" date="2019" name="Int. J. Syst. Evol. Microbiol.">
        <title>The Global Catalogue of Microorganisms (GCM) 10K type strain sequencing project: providing services to taxonomists for standard genome sequencing and annotation.</title>
        <authorList>
            <consortium name="The Broad Institute Genomics Platform"/>
            <consortium name="The Broad Institute Genome Sequencing Center for Infectious Disease"/>
            <person name="Wu L."/>
            <person name="Ma J."/>
        </authorList>
    </citation>
    <scope>NUCLEOTIDE SEQUENCE [LARGE SCALE GENOMIC DNA]</scope>
    <source>
        <strain evidence="3">KCTC 12861</strain>
    </source>
</reference>